<name>A0ABQ2K8I4_9NOCA</name>
<proteinExistence type="predicted"/>
<evidence type="ECO:0000313" key="1">
    <source>
        <dbReference type="EMBL" id="GGN75146.1"/>
    </source>
</evidence>
<accession>A0ABQ2K8I4</accession>
<evidence type="ECO:0000313" key="2">
    <source>
        <dbReference type="Proteomes" id="UP000658127"/>
    </source>
</evidence>
<gene>
    <name evidence="1" type="ORF">GCM10011610_19230</name>
</gene>
<evidence type="ECO:0008006" key="3">
    <source>
        <dbReference type="Google" id="ProtNLM"/>
    </source>
</evidence>
<reference evidence="2" key="1">
    <citation type="journal article" date="2019" name="Int. J. Syst. Evol. Microbiol.">
        <title>The Global Catalogue of Microorganisms (GCM) 10K type strain sequencing project: providing services to taxonomists for standard genome sequencing and annotation.</title>
        <authorList>
            <consortium name="The Broad Institute Genomics Platform"/>
            <consortium name="The Broad Institute Genome Sequencing Center for Infectious Disease"/>
            <person name="Wu L."/>
            <person name="Ma J."/>
        </authorList>
    </citation>
    <scope>NUCLEOTIDE SEQUENCE [LARGE SCALE GENOMIC DNA]</scope>
    <source>
        <strain evidence="2">CGMCC 4.7329</strain>
    </source>
</reference>
<protein>
    <recommendedName>
        <fullName evidence="3">Excreted virulence factor EspC (Type VII ESX diderm)</fullName>
    </recommendedName>
</protein>
<dbReference type="Proteomes" id="UP000658127">
    <property type="component" value="Unassembled WGS sequence"/>
</dbReference>
<organism evidence="1 2">
    <name type="scientific">Nocardia rhizosphaerihabitans</name>
    <dbReference type="NCBI Taxonomy" id="1691570"/>
    <lineage>
        <taxon>Bacteria</taxon>
        <taxon>Bacillati</taxon>
        <taxon>Actinomycetota</taxon>
        <taxon>Actinomycetes</taxon>
        <taxon>Mycobacteriales</taxon>
        <taxon>Nocardiaceae</taxon>
        <taxon>Nocardia</taxon>
    </lineage>
</organism>
<sequence length="111" mass="11652">MTGILQVDIDVLGKTVQLLRGTEQVLTDAMTALSKDGDSDIGTAKLNDAADNFQSKWKYGIERICESTTVTADGIAQCHTAYQQLDAAVAQALAQAGAQTDPQAVTPGTPK</sequence>
<dbReference type="RefSeq" id="WP_189026194.1">
    <property type="nucleotide sequence ID" value="NZ_BMNE01000002.1"/>
</dbReference>
<comment type="caution">
    <text evidence="1">The sequence shown here is derived from an EMBL/GenBank/DDBJ whole genome shotgun (WGS) entry which is preliminary data.</text>
</comment>
<keyword evidence="2" id="KW-1185">Reference proteome</keyword>
<dbReference type="EMBL" id="BMNE01000002">
    <property type="protein sequence ID" value="GGN75146.1"/>
    <property type="molecule type" value="Genomic_DNA"/>
</dbReference>